<evidence type="ECO:0000313" key="2">
    <source>
        <dbReference type="EMBL" id="MEQ2255840.1"/>
    </source>
</evidence>
<dbReference type="Proteomes" id="UP001482620">
    <property type="component" value="Unassembled WGS sequence"/>
</dbReference>
<reference evidence="2 3" key="1">
    <citation type="submission" date="2021-06" db="EMBL/GenBank/DDBJ databases">
        <authorList>
            <person name="Palmer J.M."/>
        </authorList>
    </citation>
    <scope>NUCLEOTIDE SEQUENCE [LARGE SCALE GENOMIC DNA]</scope>
    <source>
        <strain evidence="3">if_2019</strain>
        <tissue evidence="2">Muscle</tissue>
    </source>
</reference>
<organism evidence="2 3">
    <name type="scientific">Ilyodon furcidens</name>
    <name type="common">goldbreast splitfin</name>
    <dbReference type="NCBI Taxonomy" id="33524"/>
    <lineage>
        <taxon>Eukaryota</taxon>
        <taxon>Metazoa</taxon>
        <taxon>Chordata</taxon>
        <taxon>Craniata</taxon>
        <taxon>Vertebrata</taxon>
        <taxon>Euteleostomi</taxon>
        <taxon>Actinopterygii</taxon>
        <taxon>Neopterygii</taxon>
        <taxon>Teleostei</taxon>
        <taxon>Neoteleostei</taxon>
        <taxon>Acanthomorphata</taxon>
        <taxon>Ovalentaria</taxon>
        <taxon>Atherinomorphae</taxon>
        <taxon>Cyprinodontiformes</taxon>
        <taxon>Goodeidae</taxon>
        <taxon>Ilyodon</taxon>
    </lineage>
</organism>
<dbReference type="EMBL" id="JAHRIQ010106008">
    <property type="protein sequence ID" value="MEQ2255840.1"/>
    <property type="molecule type" value="Genomic_DNA"/>
</dbReference>
<accession>A0ABV0VEY1</accession>
<feature type="region of interest" description="Disordered" evidence="1">
    <location>
        <begin position="1"/>
        <end position="25"/>
    </location>
</feature>
<protein>
    <submittedName>
        <fullName evidence="2">Uncharacterized protein</fullName>
    </submittedName>
</protein>
<name>A0ABV0VEY1_9TELE</name>
<evidence type="ECO:0000313" key="3">
    <source>
        <dbReference type="Proteomes" id="UP001482620"/>
    </source>
</evidence>
<sequence length="133" mass="14401">MRGRSAKNDVNKTEEGTRHEMASSRRVSNDVISQLLLSAPLCSAVGLGGVSSCLFGVKQPNEQQAEVRNVAPTALPSDYHTKTYLCVYSSISLFENASITPFASCCCGEVSLLLHRKQTHTHMRGCTDGQALQ</sequence>
<feature type="compositionally biased region" description="Basic and acidic residues" evidence="1">
    <location>
        <begin position="1"/>
        <end position="23"/>
    </location>
</feature>
<gene>
    <name evidence="2" type="ORF">ILYODFUR_018088</name>
</gene>
<comment type="caution">
    <text evidence="2">The sequence shown here is derived from an EMBL/GenBank/DDBJ whole genome shotgun (WGS) entry which is preliminary data.</text>
</comment>
<keyword evidence="3" id="KW-1185">Reference proteome</keyword>
<proteinExistence type="predicted"/>
<evidence type="ECO:0000256" key="1">
    <source>
        <dbReference type="SAM" id="MobiDB-lite"/>
    </source>
</evidence>